<dbReference type="NCBIfam" id="TIGR00562">
    <property type="entry name" value="proto_IX_ox"/>
    <property type="match status" value="1"/>
</dbReference>
<organism evidence="13 14">
    <name type="scientific">Dillenia turbinata</name>
    <dbReference type="NCBI Taxonomy" id="194707"/>
    <lineage>
        <taxon>Eukaryota</taxon>
        <taxon>Viridiplantae</taxon>
        <taxon>Streptophyta</taxon>
        <taxon>Embryophyta</taxon>
        <taxon>Tracheophyta</taxon>
        <taxon>Spermatophyta</taxon>
        <taxon>Magnoliopsida</taxon>
        <taxon>eudicotyledons</taxon>
        <taxon>Gunneridae</taxon>
        <taxon>Pentapetalae</taxon>
        <taxon>Dilleniales</taxon>
        <taxon>Dilleniaceae</taxon>
        <taxon>Dillenia</taxon>
    </lineage>
</organism>
<evidence type="ECO:0000256" key="5">
    <source>
        <dbReference type="ARBA" id="ARBA00022630"/>
    </source>
</evidence>
<dbReference type="InterPro" id="IPR004572">
    <property type="entry name" value="Protoporphyrinogen_oxidase"/>
</dbReference>
<accession>A0AAN8ZGU8</accession>
<dbReference type="GO" id="GO:0009534">
    <property type="term" value="C:chloroplast thylakoid"/>
    <property type="evidence" value="ECO:0007669"/>
    <property type="project" value="TreeGrafter"/>
</dbReference>
<evidence type="ECO:0000256" key="6">
    <source>
        <dbReference type="ARBA" id="ARBA00022827"/>
    </source>
</evidence>
<evidence type="ECO:0000256" key="7">
    <source>
        <dbReference type="ARBA" id="ARBA00023002"/>
    </source>
</evidence>
<evidence type="ECO:0000256" key="2">
    <source>
        <dbReference type="ARBA" id="ARBA00005073"/>
    </source>
</evidence>
<dbReference type="SUPFAM" id="SSF51905">
    <property type="entry name" value="FAD/NAD(P)-binding domain"/>
    <property type="match status" value="1"/>
</dbReference>
<dbReference type="Proteomes" id="UP001370490">
    <property type="component" value="Unassembled WGS sequence"/>
</dbReference>
<keyword evidence="8 11" id="KW-0350">Heme biosynthesis</keyword>
<dbReference type="PANTHER" id="PTHR42923">
    <property type="entry name" value="PROTOPORPHYRINOGEN OXIDASE"/>
    <property type="match status" value="1"/>
</dbReference>
<evidence type="ECO:0000313" key="13">
    <source>
        <dbReference type="EMBL" id="KAK6937202.1"/>
    </source>
</evidence>
<comment type="catalytic activity">
    <reaction evidence="10 11">
        <text>protoporphyrinogen IX + 3 O2 = protoporphyrin IX + 3 H2O2</text>
        <dbReference type="Rhea" id="RHEA:25576"/>
        <dbReference type="ChEBI" id="CHEBI:15379"/>
        <dbReference type="ChEBI" id="CHEBI:16240"/>
        <dbReference type="ChEBI" id="CHEBI:57306"/>
        <dbReference type="ChEBI" id="CHEBI:57307"/>
        <dbReference type="EC" id="1.3.3.4"/>
    </reaction>
</comment>
<dbReference type="Pfam" id="PF01593">
    <property type="entry name" value="Amino_oxidase"/>
    <property type="match status" value="1"/>
</dbReference>
<comment type="caution">
    <text evidence="13">The sequence shown here is derived from an EMBL/GenBank/DDBJ whole genome shotgun (WGS) entry which is preliminary data.</text>
</comment>
<comment type="subcellular location">
    <subcellularLocation>
        <location evidence="11">Plastid</location>
        <location evidence="11">Chloroplast</location>
    </subcellularLocation>
</comment>
<feature type="domain" description="Amine oxidase" evidence="12">
    <location>
        <begin position="24"/>
        <end position="217"/>
    </location>
</feature>
<reference evidence="13 14" key="1">
    <citation type="submission" date="2023-12" db="EMBL/GenBank/DDBJ databases">
        <title>A high-quality genome assembly for Dillenia turbinata (Dilleniales).</title>
        <authorList>
            <person name="Chanderbali A."/>
        </authorList>
    </citation>
    <scope>NUCLEOTIDE SEQUENCE [LARGE SCALE GENOMIC DNA]</scope>
    <source>
        <strain evidence="13">LSX21</strain>
        <tissue evidence="13">Leaf</tissue>
    </source>
</reference>
<keyword evidence="6 11" id="KW-0274">FAD</keyword>
<dbReference type="EC" id="1.3.3.4" evidence="4 11"/>
<gene>
    <name evidence="13" type="ORF">RJ641_030710</name>
</gene>
<evidence type="ECO:0000256" key="10">
    <source>
        <dbReference type="ARBA" id="ARBA00047554"/>
    </source>
</evidence>
<keyword evidence="14" id="KW-1185">Reference proteome</keyword>
<protein>
    <recommendedName>
        <fullName evidence="4 11">Protoporphyrinogen oxidase</fullName>
        <ecNumber evidence="4 11">1.3.3.4</ecNumber>
    </recommendedName>
</protein>
<keyword evidence="9 11" id="KW-0627">Porphyrin biosynthesis</keyword>
<evidence type="ECO:0000256" key="4">
    <source>
        <dbReference type="ARBA" id="ARBA00012867"/>
    </source>
</evidence>
<comment type="cofactor">
    <cofactor evidence="11">
        <name>FAD</name>
        <dbReference type="ChEBI" id="CHEBI:57692"/>
    </cofactor>
    <text evidence="11">Binds 1 FAD per subunit.</text>
</comment>
<sequence length="232" mass="24892">MVSLHAWLKRLPKPKGQTVGLGGKLTYETPEGLVSLQSKSVVMTIPSHVASTLLRPLSAAAVDALSRFYHPPVAAVTVSYPKEAIRAECLIDGLLKGFGTIYCSSLFPNQAPPGRILLLNYIGGATNPKILSKTESELVETVDQDLRKMLSNPNTKDLKVVGVRVWLQAIPQFLVGHLDILQAAKDALSNGGFQGLLLGGNYVSGVALGRCVEGAYDVAAEVNDFLSQYVYN</sequence>
<dbReference type="Gene3D" id="3.50.50.60">
    <property type="entry name" value="FAD/NAD(P)-binding domain"/>
    <property type="match status" value="1"/>
</dbReference>
<dbReference type="InterPro" id="IPR036188">
    <property type="entry name" value="FAD/NAD-bd_sf"/>
</dbReference>
<evidence type="ECO:0000313" key="14">
    <source>
        <dbReference type="Proteomes" id="UP001370490"/>
    </source>
</evidence>
<dbReference type="GO" id="GO:0004729">
    <property type="term" value="F:oxygen-dependent protoporphyrinogen oxidase activity"/>
    <property type="evidence" value="ECO:0007669"/>
    <property type="project" value="UniProtKB-UniRule"/>
</dbReference>
<proteinExistence type="inferred from homology"/>
<dbReference type="AlphaFoldDB" id="A0AAN8ZGU8"/>
<dbReference type="GO" id="GO:0006782">
    <property type="term" value="P:protoporphyrinogen IX biosynthetic process"/>
    <property type="evidence" value="ECO:0007669"/>
    <property type="project" value="UniProtKB-UniRule"/>
</dbReference>
<evidence type="ECO:0000256" key="8">
    <source>
        <dbReference type="ARBA" id="ARBA00023133"/>
    </source>
</evidence>
<comment type="pathway">
    <text evidence="2 11">Porphyrin-containing compound metabolism; protoporphyrin-IX biosynthesis; protoporphyrin-IX from protoporphyrinogen-IX: step 1/1.</text>
</comment>
<evidence type="ECO:0000256" key="3">
    <source>
        <dbReference type="ARBA" id="ARBA00010551"/>
    </source>
</evidence>
<comment type="similarity">
    <text evidence="3 11">Belongs to the protoporphyrinogen/coproporphyrinogen oxidase family. Protoporphyrinogen oxidase subfamily.</text>
</comment>
<evidence type="ECO:0000256" key="9">
    <source>
        <dbReference type="ARBA" id="ARBA00023244"/>
    </source>
</evidence>
<keyword evidence="5 11" id="KW-0285">Flavoprotein</keyword>
<comment type="function">
    <text evidence="1 11">Catalyzes the 6-electron oxidation of protoporphyrinogen-IX to form protoporphyrin-IX.</text>
</comment>
<dbReference type="EMBL" id="JBAMMX010000006">
    <property type="protein sequence ID" value="KAK6937202.1"/>
    <property type="molecule type" value="Genomic_DNA"/>
</dbReference>
<dbReference type="PANTHER" id="PTHR42923:SF3">
    <property type="entry name" value="PROTOPORPHYRINOGEN OXIDASE"/>
    <property type="match status" value="1"/>
</dbReference>
<name>A0AAN8ZGU8_9MAGN</name>
<dbReference type="InterPro" id="IPR002937">
    <property type="entry name" value="Amino_oxidase"/>
</dbReference>
<evidence type="ECO:0000259" key="12">
    <source>
        <dbReference type="Pfam" id="PF01593"/>
    </source>
</evidence>
<evidence type="ECO:0000256" key="11">
    <source>
        <dbReference type="RuleBase" id="RU367069"/>
    </source>
</evidence>
<dbReference type="SUPFAM" id="SSF54373">
    <property type="entry name" value="FAD-linked reductases, C-terminal domain"/>
    <property type="match status" value="1"/>
</dbReference>
<evidence type="ECO:0000256" key="1">
    <source>
        <dbReference type="ARBA" id="ARBA00002600"/>
    </source>
</evidence>
<keyword evidence="7 11" id="KW-0560">Oxidoreductase</keyword>
<dbReference type="InterPro" id="IPR050464">
    <property type="entry name" value="Zeta_carotene_desat/Oxidored"/>
</dbReference>